<organism evidence="1 2">
    <name type="scientific">Candidatus Curtissbacteria bacterium RIFCSPHIGHO2_01_FULL_41_13</name>
    <dbReference type="NCBI Taxonomy" id="1797745"/>
    <lineage>
        <taxon>Bacteria</taxon>
        <taxon>Candidatus Curtissiibacteriota</taxon>
    </lineage>
</organism>
<gene>
    <name evidence="1" type="ORF">A2696_01075</name>
</gene>
<reference evidence="1 2" key="1">
    <citation type="journal article" date="2016" name="Nat. Commun.">
        <title>Thousands of microbial genomes shed light on interconnected biogeochemical processes in an aquifer system.</title>
        <authorList>
            <person name="Anantharaman K."/>
            <person name="Brown C.T."/>
            <person name="Hug L.A."/>
            <person name="Sharon I."/>
            <person name="Castelle C.J."/>
            <person name="Probst A.J."/>
            <person name="Thomas B.C."/>
            <person name="Singh A."/>
            <person name="Wilkins M.J."/>
            <person name="Karaoz U."/>
            <person name="Brodie E.L."/>
            <person name="Williams K.H."/>
            <person name="Hubbard S.S."/>
            <person name="Banfield J.F."/>
        </authorList>
    </citation>
    <scope>NUCLEOTIDE SEQUENCE [LARGE SCALE GENOMIC DNA]</scope>
</reference>
<protein>
    <recommendedName>
        <fullName evidence="3">ATP synthase subunit delta</fullName>
    </recommendedName>
</protein>
<comment type="caution">
    <text evidence="1">The sequence shown here is derived from an EMBL/GenBank/DDBJ whole genome shotgun (WGS) entry which is preliminary data.</text>
</comment>
<accession>A0A1F5G0T6</accession>
<dbReference type="EMBL" id="MFBA01000025">
    <property type="protein sequence ID" value="OGD85490.1"/>
    <property type="molecule type" value="Genomic_DNA"/>
</dbReference>
<sequence length="171" mass="19022">MRSQFDDSALVIFANIVNDTQGVSYLIDQLESLKRFLFKDKEGTISKKTDVFLAQNLVPVFAEIEEKGLEPATDSAQLQFLDWVIGNLKNLPCVKAILAFEPTETFSARLNSDISAEIGQKVILELVVDRHIVAGAIFEYEGKIFGDTLEEKLSLALSRLLQNLSRGKASK</sequence>
<evidence type="ECO:0000313" key="1">
    <source>
        <dbReference type="EMBL" id="OGD85490.1"/>
    </source>
</evidence>
<proteinExistence type="predicted"/>
<dbReference type="Proteomes" id="UP000177069">
    <property type="component" value="Unassembled WGS sequence"/>
</dbReference>
<dbReference type="AlphaFoldDB" id="A0A1F5G0T6"/>
<name>A0A1F5G0T6_9BACT</name>
<evidence type="ECO:0000313" key="2">
    <source>
        <dbReference type="Proteomes" id="UP000177069"/>
    </source>
</evidence>
<evidence type="ECO:0008006" key="3">
    <source>
        <dbReference type="Google" id="ProtNLM"/>
    </source>
</evidence>